<sequence length="145" mass="15064">MSATTPPASSASAAPARRPGSVTFVAVLTYINGIANIVGGVLLLFTRESMARESGGSVVGLTTSAVLALILGIVTLIVARGLLDGSRVSRAIVTVVMIVNLINGILLLFTLQFFSGVIEVLWTLLLVSLLYTRRANAFFASGRGA</sequence>
<feature type="domain" description="DUF7144" evidence="2">
    <location>
        <begin position="22"/>
        <end position="132"/>
    </location>
</feature>
<dbReference type="InterPro" id="IPR055568">
    <property type="entry name" value="DUF7144"/>
</dbReference>
<proteinExistence type="predicted"/>
<evidence type="ECO:0000313" key="4">
    <source>
        <dbReference type="Proteomes" id="UP001174208"/>
    </source>
</evidence>
<evidence type="ECO:0000313" key="3">
    <source>
        <dbReference type="EMBL" id="MDN4614655.1"/>
    </source>
</evidence>
<reference evidence="3" key="1">
    <citation type="submission" date="2023-06" db="EMBL/GenBank/DDBJ databases">
        <title>MT1 and MT2 Draft Genomes of Novel Species.</title>
        <authorList>
            <person name="Venkateswaran K."/>
        </authorList>
    </citation>
    <scope>NUCLEOTIDE SEQUENCE</scope>
    <source>
        <strain evidence="3">F6_8S_P_1B</strain>
    </source>
</reference>
<dbReference type="RefSeq" id="WP_301210748.1">
    <property type="nucleotide sequence ID" value="NZ_JAROCF010000001.1"/>
</dbReference>
<keyword evidence="1" id="KW-1133">Transmembrane helix</keyword>
<feature type="transmembrane region" description="Helical" evidence="1">
    <location>
        <begin position="120"/>
        <end position="139"/>
    </location>
</feature>
<feature type="transmembrane region" description="Helical" evidence="1">
    <location>
        <begin position="91"/>
        <end position="114"/>
    </location>
</feature>
<gene>
    <name evidence="3" type="ORF">P5G50_09335</name>
</gene>
<evidence type="ECO:0000256" key="1">
    <source>
        <dbReference type="SAM" id="Phobius"/>
    </source>
</evidence>
<accession>A0ABT8KB38</accession>
<name>A0ABT8KB38_9MICO</name>
<keyword evidence="4" id="KW-1185">Reference proteome</keyword>
<dbReference type="Proteomes" id="UP001174208">
    <property type="component" value="Unassembled WGS sequence"/>
</dbReference>
<keyword evidence="1" id="KW-0812">Transmembrane</keyword>
<organism evidence="3 4">
    <name type="scientific">Leifsonia williamsii</name>
    <dbReference type="NCBI Taxonomy" id="3035919"/>
    <lineage>
        <taxon>Bacteria</taxon>
        <taxon>Bacillati</taxon>
        <taxon>Actinomycetota</taxon>
        <taxon>Actinomycetes</taxon>
        <taxon>Micrococcales</taxon>
        <taxon>Microbacteriaceae</taxon>
        <taxon>Leifsonia</taxon>
    </lineage>
</organism>
<keyword evidence="1" id="KW-0472">Membrane</keyword>
<evidence type="ECO:0000259" key="2">
    <source>
        <dbReference type="Pfam" id="PF23636"/>
    </source>
</evidence>
<protein>
    <recommendedName>
        <fullName evidence="2">DUF7144 domain-containing protein</fullName>
    </recommendedName>
</protein>
<dbReference type="Pfam" id="PF23636">
    <property type="entry name" value="DUF7144"/>
    <property type="match status" value="1"/>
</dbReference>
<feature type="transmembrane region" description="Helical" evidence="1">
    <location>
        <begin position="21"/>
        <end position="45"/>
    </location>
</feature>
<dbReference type="EMBL" id="JAROCF010000001">
    <property type="protein sequence ID" value="MDN4614655.1"/>
    <property type="molecule type" value="Genomic_DNA"/>
</dbReference>
<feature type="transmembrane region" description="Helical" evidence="1">
    <location>
        <begin position="57"/>
        <end position="79"/>
    </location>
</feature>
<comment type="caution">
    <text evidence="3">The sequence shown here is derived from an EMBL/GenBank/DDBJ whole genome shotgun (WGS) entry which is preliminary data.</text>
</comment>